<dbReference type="PANTHER" id="PTHR20371:SF1">
    <property type="entry name" value="ENOLASE-PHOSPHATASE E1"/>
    <property type="match status" value="1"/>
</dbReference>
<dbReference type="SFLD" id="SFLDS00003">
    <property type="entry name" value="Haloacid_Dehalogenase"/>
    <property type="match status" value="1"/>
</dbReference>
<dbReference type="GO" id="GO:0043874">
    <property type="term" value="F:acireductone synthase activity"/>
    <property type="evidence" value="ECO:0007669"/>
    <property type="project" value="UniProtKB-EC"/>
</dbReference>
<dbReference type="InterPro" id="IPR023214">
    <property type="entry name" value="HAD_sf"/>
</dbReference>
<dbReference type="PANTHER" id="PTHR20371">
    <property type="entry name" value="ENOLASE-PHOSPHATASE E1"/>
    <property type="match status" value="1"/>
</dbReference>
<dbReference type="Gene3D" id="3.40.50.1000">
    <property type="entry name" value="HAD superfamily/HAD-like"/>
    <property type="match status" value="1"/>
</dbReference>
<proteinExistence type="predicted"/>
<reference evidence="4 5" key="1">
    <citation type="submission" date="2024-06" db="EMBL/GenBank/DDBJ databases">
        <title>The Natural Products Discovery Center: Release of the First 8490 Sequenced Strains for Exploring Actinobacteria Biosynthetic Diversity.</title>
        <authorList>
            <person name="Kalkreuter E."/>
            <person name="Kautsar S.A."/>
            <person name="Yang D."/>
            <person name="Bader C.D."/>
            <person name="Teijaro C.N."/>
            <person name="Fluegel L."/>
            <person name="Davis C.M."/>
            <person name="Simpson J.R."/>
            <person name="Lauterbach L."/>
            <person name="Steele A.D."/>
            <person name="Gui C."/>
            <person name="Meng S."/>
            <person name="Li G."/>
            <person name="Viehrig K."/>
            <person name="Ye F."/>
            <person name="Su P."/>
            <person name="Kiefer A.F."/>
            <person name="Nichols A."/>
            <person name="Cepeda A.J."/>
            <person name="Yan W."/>
            <person name="Fan B."/>
            <person name="Jiang Y."/>
            <person name="Adhikari A."/>
            <person name="Zheng C.-J."/>
            <person name="Schuster L."/>
            <person name="Cowan T.M."/>
            <person name="Smanski M.J."/>
            <person name="Chevrette M.G."/>
            <person name="De Carvalho L.P.S."/>
            <person name="Shen B."/>
        </authorList>
    </citation>
    <scope>NUCLEOTIDE SEQUENCE [LARGE SCALE GENOMIC DNA]</scope>
    <source>
        <strain evidence="4 5">NPDC050403</strain>
    </source>
</reference>
<evidence type="ECO:0000256" key="3">
    <source>
        <dbReference type="ARBA" id="ARBA00023167"/>
    </source>
</evidence>
<keyword evidence="5" id="KW-1185">Reference proteome</keyword>
<keyword evidence="2 4" id="KW-0378">Hydrolase</keyword>
<evidence type="ECO:0000256" key="1">
    <source>
        <dbReference type="ARBA" id="ARBA00022605"/>
    </source>
</evidence>
<dbReference type="Gene3D" id="1.10.720.60">
    <property type="match status" value="1"/>
</dbReference>
<evidence type="ECO:0000313" key="4">
    <source>
        <dbReference type="EMBL" id="MEV0708911.1"/>
    </source>
</evidence>
<sequence>MTDVITAVVLDIEGTTSPTDSVREDLYGYTRTRLGDWLRENRTGAAAPVLAGTRDAAGRPDADVDEVAEILRGWLGSDVKAEPLKNAQGLICAEGFRSGALHGEFFADVVPALSAWHAAGLRLYVYSSGSVRNQRDWFAFARGGDLGSLIGDYFDLTTAGPKRASASYETIAAAIDTPASGILFLSDHPDELDAAVAAGWSVVGVHRPGEPQRPRPPHRWVDSFEQIHPVASEGLRAP</sequence>
<keyword evidence="1" id="KW-0028">Amino-acid biosynthesis</keyword>
<dbReference type="SFLD" id="SFLDG01133">
    <property type="entry name" value="C1.5.4:_Enolase-phosphatase_Li"/>
    <property type="match status" value="1"/>
</dbReference>
<dbReference type="NCBIfam" id="TIGR01691">
    <property type="entry name" value="enolase-ppase"/>
    <property type="match status" value="1"/>
</dbReference>
<dbReference type="Pfam" id="PF00702">
    <property type="entry name" value="Hydrolase"/>
    <property type="match status" value="1"/>
</dbReference>
<evidence type="ECO:0000256" key="2">
    <source>
        <dbReference type="ARBA" id="ARBA00022801"/>
    </source>
</evidence>
<protein>
    <submittedName>
        <fullName evidence="4">Acireductone synthase</fullName>
        <ecNumber evidence="4">3.1.3.77</ecNumber>
    </submittedName>
</protein>
<organism evidence="4 5">
    <name type="scientific">Nocardia aurea</name>
    <dbReference type="NCBI Taxonomy" id="2144174"/>
    <lineage>
        <taxon>Bacteria</taxon>
        <taxon>Bacillati</taxon>
        <taxon>Actinomycetota</taxon>
        <taxon>Actinomycetes</taxon>
        <taxon>Mycobacteriales</taxon>
        <taxon>Nocardiaceae</taxon>
        <taxon>Nocardia</taxon>
    </lineage>
</organism>
<dbReference type="RefSeq" id="WP_357784086.1">
    <property type="nucleotide sequence ID" value="NZ_JBFAKC010000006.1"/>
</dbReference>
<dbReference type="InterPro" id="IPR023943">
    <property type="entry name" value="Enolase-ppase_E1"/>
</dbReference>
<accession>A0ABV3FU06</accession>
<dbReference type="CDD" id="cd01629">
    <property type="entry name" value="HAD_EP"/>
    <property type="match status" value="1"/>
</dbReference>
<dbReference type="SFLD" id="SFLDG01129">
    <property type="entry name" value="C1.5:_HAD__Beta-PGM__Phosphata"/>
    <property type="match status" value="1"/>
</dbReference>
<dbReference type="Proteomes" id="UP001551695">
    <property type="component" value="Unassembled WGS sequence"/>
</dbReference>
<dbReference type="SUPFAM" id="SSF56784">
    <property type="entry name" value="HAD-like"/>
    <property type="match status" value="1"/>
</dbReference>
<keyword evidence="3" id="KW-0486">Methionine biosynthesis</keyword>
<gene>
    <name evidence="4" type="primary">mtnC</name>
    <name evidence="4" type="ORF">AB0I48_15235</name>
</gene>
<dbReference type="InterPro" id="IPR036412">
    <property type="entry name" value="HAD-like_sf"/>
</dbReference>
<dbReference type="EMBL" id="JBFAKC010000006">
    <property type="protein sequence ID" value="MEV0708911.1"/>
    <property type="molecule type" value="Genomic_DNA"/>
</dbReference>
<evidence type="ECO:0000313" key="5">
    <source>
        <dbReference type="Proteomes" id="UP001551695"/>
    </source>
</evidence>
<dbReference type="EC" id="3.1.3.77" evidence="4"/>
<name>A0ABV3FU06_9NOCA</name>
<comment type="caution">
    <text evidence="4">The sequence shown here is derived from an EMBL/GenBank/DDBJ whole genome shotgun (WGS) entry which is preliminary data.</text>
</comment>